<evidence type="ECO:0000256" key="7">
    <source>
        <dbReference type="RuleBase" id="RU000320"/>
    </source>
</evidence>
<feature type="transmembrane region" description="Helical" evidence="8">
    <location>
        <begin position="236"/>
        <end position="259"/>
    </location>
</feature>
<dbReference type="OrthoDB" id="9768329at2"/>
<evidence type="ECO:0000259" key="9">
    <source>
        <dbReference type="Pfam" id="PF00361"/>
    </source>
</evidence>
<feature type="domain" description="NADH:quinone oxidoreductase/Mrp antiporter transmembrane" evidence="9">
    <location>
        <begin position="120"/>
        <end position="401"/>
    </location>
</feature>
<feature type="transmembrane region" description="Helical" evidence="8">
    <location>
        <begin position="29"/>
        <end position="50"/>
    </location>
</feature>
<dbReference type="InterPro" id="IPR001750">
    <property type="entry name" value="ND/Mrp_TM"/>
</dbReference>
<feature type="transmembrane region" description="Helical" evidence="8">
    <location>
        <begin position="105"/>
        <end position="120"/>
    </location>
</feature>
<dbReference type="PANTHER" id="PTHR42703">
    <property type="entry name" value="NADH DEHYDROGENASE"/>
    <property type="match status" value="1"/>
</dbReference>
<keyword evidence="6 8" id="KW-0472">Membrane</keyword>
<keyword evidence="5 8" id="KW-1133">Transmembrane helix</keyword>
<dbReference type="Proteomes" id="UP000236724">
    <property type="component" value="Unassembled WGS sequence"/>
</dbReference>
<feature type="transmembrane region" description="Helical" evidence="8">
    <location>
        <begin position="393"/>
        <end position="413"/>
    </location>
</feature>
<gene>
    <name evidence="10" type="primary">mrpD</name>
    <name evidence="10" type="ORF">MBHS_03598</name>
</gene>
<name>A0A1H6FDI4_9GAMM</name>
<dbReference type="InterPro" id="IPR050586">
    <property type="entry name" value="CPA3_Na-H_Antiporter_D"/>
</dbReference>
<dbReference type="InterPro" id="IPR003918">
    <property type="entry name" value="NADH_UbQ_OxRdtase"/>
</dbReference>
<dbReference type="GO" id="GO:0005886">
    <property type="term" value="C:plasma membrane"/>
    <property type="evidence" value="ECO:0007669"/>
    <property type="project" value="UniProtKB-SubCell"/>
</dbReference>
<evidence type="ECO:0000256" key="1">
    <source>
        <dbReference type="ARBA" id="ARBA00004651"/>
    </source>
</evidence>
<dbReference type="RefSeq" id="WP_103921338.1">
    <property type="nucleotide sequence ID" value="NZ_FMSV02000539.1"/>
</dbReference>
<feature type="transmembrane region" description="Helical" evidence="8">
    <location>
        <begin position="155"/>
        <end position="179"/>
    </location>
</feature>
<keyword evidence="3" id="KW-1003">Cell membrane</keyword>
<evidence type="ECO:0000313" key="10">
    <source>
        <dbReference type="EMBL" id="SEH07713.1"/>
    </source>
</evidence>
<protein>
    <submittedName>
        <fullName evidence="10">Na(+)/H(+) antiporter subunit D</fullName>
    </submittedName>
</protein>
<keyword evidence="11" id="KW-1185">Reference proteome</keyword>
<dbReference type="PRINTS" id="PR01437">
    <property type="entry name" value="NUOXDRDTASE4"/>
</dbReference>
<feature type="transmembrane region" description="Helical" evidence="8">
    <location>
        <begin position="6"/>
        <end position="22"/>
    </location>
</feature>
<dbReference type="AlphaFoldDB" id="A0A1H6FDI4"/>
<evidence type="ECO:0000313" key="11">
    <source>
        <dbReference type="Proteomes" id="UP000236724"/>
    </source>
</evidence>
<feature type="transmembrane region" description="Helical" evidence="8">
    <location>
        <begin position="349"/>
        <end position="373"/>
    </location>
</feature>
<evidence type="ECO:0000256" key="5">
    <source>
        <dbReference type="ARBA" id="ARBA00022989"/>
    </source>
</evidence>
<feature type="transmembrane region" description="Helical" evidence="8">
    <location>
        <begin position="70"/>
        <end position="93"/>
    </location>
</feature>
<feature type="transmembrane region" description="Helical" evidence="8">
    <location>
        <begin position="265"/>
        <end position="285"/>
    </location>
</feature>
<dbReference type="PANTHER" id="PTHR42703:SF1">
    <property type="entry name" value="NA(+)_H(+) ANTIPORTER SUBUNIT D1"/>
    <property type="match status" value="1"/>
</dbReference>
<dbReference type="GO" id="GO:0008137">
    <property type="term" value="F:NADH dehydrogenase (ubiquinone) activity"/>
    <property type="evidence" value="ECO:0007669"/>
    <property type="project" value="InterPro"/>
</dbReference>
<dbReference type="Pfam" id="PF00361">
    <property type="entry name" value="Proton_antipo_M"/>
    <property type="match status" value="1"/>
</dbReference>
<evidence type="ECO:0000256" key="4">
    <source>
        <dbReference type="ARBA" id="ARBA00022692"/>
    </source>
</evidence>
<evidence type="ECO:0000256" key="8">
    <source>
        <dbReference type="SAM" id="Phobius"/>
    </source>
</evidence>
<comment type="similarity">
    <text evidence="2">Belongs to the CPA3 antiporters (TC 2.A.63) subunit D family.</text>
</comment>
<dbReference type="GO" id="GO:0042773">
    <property type="term" value="P:ATP synthesis coupled electron transport"/>
    <property type="evidence" value="ECO:0007669"/>
    <property type="project" value="InterPro"/>
</dbReference>
<evidence type="ECO:0000256" key="3">
    <source>
        <dbReference type="ARBA" id="ARBA00022475"/>
    </source>
</evidence>
<dbReference type="EMBL" id="FMSV02000539">
    <property type="protein sequence ID" value="SEH07713.1"/>
    <property type="molecule type" value="Genomic_DNA"/>
</dbReference>
<evidence type="ECO:0000256" key="2">
    <source>
        <dbReference type="ARBA" id="ARBA00005346"/>
    </source>
</evidence>
<feature type="transmembrane region" description="Helical" evidence="8">
    <location>
        <begin position="437"/>
        <end position="457"/>
    </location>
</feature>
<comment type="subcellular location">
    <subcellularLocation>
        <location evidence="1">Cell membrane</location>
        <topology evidence="1">Multi-pass membrane protein</topology>
    </subcellularLocation>
    <subcellularLocation>
        <location evidence="7">Membrane</location>
        <topology evidence="7">Multi-pass membrane protein</topology>
    </subcellularLocation>
</comment>
<accession>A0A1H6FDI4</accession>
<reference evidence="10 11" key="1">
    <citation type="submission" date="2016-10" db="EMBL/GenBank/DDBJ databases">
        <authorList>
            <person name="de Groot N.N."/>
        </authorList>
    </citation>
    <scope>NUCLEOTIDE SEQUENCE [LARGE SCALE GENOMIC DNA]</scope>
    <source>
        <strain evidence="10">MBHS1</strain>
    </source>
</reference>
<evidence type="ECO:0000256" key="6">
    <source>
        <dbReference type="ARBA" id="ARBA00023136"/>
    </source>
</evidence>
<sequence length="486" mass="52419">MIGPVLLIALPFLGAFLLPLVYQHYLRAAYWAAPMVVITNLIIALALWFGVSMVGPQSLLMGGFAAPLGITYYIDHLALLFIILLLAGSLSLWLGAWHRRLQEEMLTLLLIGSGTGMALSGDLFNIYVFFEIMAVASYGLTASRRHCGQSFAASLRFLIVGALGSSMLLLGIALIYALTGTLNLSHLAVLAPELLHGTTGLAAFTFMLIGLGVKAELFAVNTWVPEVYAHAPIRVIALLGGFVSKLAMLIIVRLLLLLYAGSDAYLILLVFGALGLLTAEFAALHATDLRRILAYSSMGQLGLIAIAFSIPGEAGLIAGVALAAHHAVAKPALFLLIENWGGHWQKLSGAVKVAPLASIIFVIMTLSLIGVPPLPGFWAKLLLFQAGLTAGGIFNWAIVLIVLTTLIETAYWLRINRQLFQSENNQPPVNIPPDRELWPAALLLVLLLLISLNIGTISDELTQMAYHANDTETYIKHTLPMWQTGE</sequence>
<organism evidence="10 11">
    <name type="scientific">Candidatus Venteria ishoeyi</name>
    <dbReference type="NCBI Taxonomy" id="1899563"/>
    <lineage>
        <taxon>Bacteria</taxon>
        <taxon>Pseudomonadati</taxon>
        <taxon>Pseudomonadota</taxon>
        <taxon>Gammaproteobacteria</taxon>
        <taxon>Thiotrichales</taxon>
        <taxon>Thiotrichaceae</taxon>
        <taxon>Venteria</taxon>
    </lineage>
</organism>
<keyword evidence="4 7" id="KW-0812">Transmembrane</keyword>
<proteinExistence type="inferred from homology"/>